<protein>
    <submittedName>
        <fullName evidence="2">DUF5776 domain-containing protein</fullName>
    </submittedName>
</protein>
<evidence type="ECO:0000256" key="1">
    <source>
        <dbReference type="SAM" id="MobiDB-lite"/>
    </source>
</evidence>
<feature type="compositionally biased region" description="Low complexity" evidence="1">
    <location>
        <begin position="995"/>
        <end position="1009"/>
    </location>
</feature>
<name>A0ABT0I2E0_9LACO</name>
<evidence type="ECO:0000313" key="2">
    <source>
        <dbReference type="EMBL" id="MCK8624900.1"/>
    </source>
</evidence>
<feature type="region of interest" description="Disordered" evidence="1">
    <location>
        <begin position="1865"/>
        <end position="1884"/>
    </location>
</feature>
<dbReference type="Proteomes" id="UP001522905">
    <property type="component" value="Unassembled WGS sequence"/>
</dbReference>
<reference evidence="2 3" key="1">
    <citation type="submission" date="2021-11" db="EMBL/GenBank/DDBJ databases">
        <title>Comparative genomics of bee honey and flower isolates.</title>
        <authorList>
            <person name="Bechtner J.D."/>
            <person name="Gallus M.K."/>
            <person name="Ehrmann M."/>
        </authorList>
    </citation>
    <scope>NUCLEOTIDE SEQUENCE [LARGE SCALE GENOMIC DNA]</scope>
    <source>
        <strain evidence="2 3">M161</strain>
    </source>
</reference>
<keyword evidence="3" id="KW-1185">Reference proteome</keyword>
<evidence type="ECO:0000313" key="3">
    <source>
        <dbReference type="Proteomes" id="UP001522905"/>
    </source>
</evidence>
<organism evidence="2 3">
    <name type="scientific">Apilactobacillus xinyiensis</name>
    <dbReference type="NCBI Taxonomy" id="2841032"/>
    <lineage>
        <taxon>Bacteria</taxon>
        <taxon>Bacillati</taxon>
        <taxon>Bacillota</taxon>
        <taxon>Bacilli</taxon>
        <taxon>Lactobacillales</taxon>
        <taxon>Lactobacillaceae</taxon>
        <taxon>Apilactobacillus</taxon>
    </lineage>
</organism>
<sequence length="1976" mass="212103">MFVNNKFLETNLTQKTSDLTDADKQQAINGANAAWNSIHYDDLKAINNVDNNNVYYKAAYSGFMDAWNQYNTDNNSKGTQPVKNYASDSYRRSDGQQIINPNDPNSVDPYLNSGKFSVDANSMAIISKDPNASNQTETKDILVSATTDATRTYINGRNQVVSFDLNDPNKKSVYNQAVSTFLRYQGTYDAENGRWNGKNINDAYTPDKTSDNAYDQAYLGAQDAISKQFTKDDKLTYQDSNGNINKFNPTPSSQSINYLNGFNDVVNKVNSGTAFVSNGAQINNSIFVYSAVVSSQNPNNSNSYGNQLVAKGTWNLNGKINNIRFVKDFDFTRTNLGSLSEAGLNNTGAGIEGIYWMSNSGITGTTNLTFDGQNHMSDFDNVCYDLQNDNGKSDTTFNIKNFSALYGRNFYGTMKLQTSGTINYSNVTYIGPQLTNATGGNVNVYNNLNVFSVGNYLSPFKKGLNNVTVSNGNVNGPIVNGWIDTEASNTLKISNNSNVTENTQENFEVSNFNMNKNSSYYGVTTGGTAVNIYSGNFNVKNGSTVKLVPMRSDIGQSTGDDTANGIYLQSGNLNIQNGGKVSIIPKGSSNYAMSAAQALYDKGSINIDGGLLYIDLGSTPSVGNANYISGSVTVKNNGMLSINATNLGNFGGSILNASSGALNITNRGNFSIITDGSGSNPTLLNNSNNFNIDNPGDKVTLQIKPINGNPGSGTLFTSGITAYSVKYAMNTTGNISNSDGSNFYQVQVPNSDFIKHTNQDGNKNINTLIQSNDNTTNIKYLSFNGAPNMSFVGGFGVQVDNGKNIVYGKVALNNLPHIDDSNKDNGIGYLQIYCDGQPLNANDIQNGTLTLIHTNSDGSVTTTSIPVGNINNSSSIVHAGKQVSANSITDNSGNWNSVNYSDGIKIPNSAVNGDIIKFSYVLPSQPPKNNVTVQTHYFVTDQRQSVDINGNFKNALENPYKGEDLIDSTTVNQGKMIPSITFDDARNQGYTDGQNDSNKYYSDSSDPSKTNYYSKLPDDDTKEIYSDAYNQAFKNYKQGQHDYLNKNAFNNDISSAASNAYSDGYASISAADTAAQSNFYAQNSSGNTYAGLQFSAYNDIYGAASSAFKDYNNGNGSSAAPVSSTPVAKSVYNDVYSTFAGATSSAKYDFETSGNQSNNFRIENNSMVVAAYDKAYIDVASAAAQAKSDFQKNGQSSSYDYPSNSSAAYEAYSGDYAAYSQALQDINSGVSRQSNKNLNYTSTNYLSYYQEYNALVAAKNAGQTDGQNVAASKIENYASDQAAKTIYLNTYNKYIQATASSKAVQEFNNAVNTNSLTSYSDAGAQAAYTNARISVSNAAEAAAKDYKSNAGSSAAESLSGDAKLVYTSVYGAMSQAAADYNSGNGSNASGSHGYNSQTANYYISAYTDLINAASQASVNLGDNKGSDASYASGYSAVSSAYSQAYSNVSSAADQAKSDFQKNGTSSSYDYSANSLAASTAYQNAYKAYEQAVTDFNGGSGDKQSQSSLSSYTNANYSSYSSEYDALSKASQDGSKAAFSNGASTSSSGDKAADNAYENAYNNVKNLVNNAHKVIQDALNSTTASIESDATLTDQEKTNQKAAAKSDADVANNNIKTAQSAQNITDAQNNGVKVVNGDYKPGKKLDDQKSAANAQIDAEANKVQQQIDNDKNLDTDAKNKQKSDVIKAANAAKESINNANNAQAILDVIPVGITNVDKVYQPGKPIEYVPYVPSTISNEHDAVKDFNDGIKRNDTSIIYDQNYKNVRSGFNDGIKGLTAAEKTSKVYMDGYKMAVDGLAGMKAAKSIDKVDINELSGKSADFNAGFNGYLAGLKAAIKGTKDSDNGYGPVYKFTYDKGYEGGQKQAIKQASSAGRKQAESGKKMPSLSGYSKEYVKAYKQAFNEANRNANKSYNVISESGIYVHSSAEFTKDNRVRKLKKGAKFSVKRVVKVNGITRYYINDKEYVTSDPNMVSNLK</sequence>
<feature type="region of interest" description="Disordered" evidence="1">
    <location>
        <begin position="982"/>
        <end position="1010"/>
    </location>
</feature>
<comment type="caution">
    <text evidence="2">The sequence shown here is derived from an EMBL/GenBank/DDBJ whole genome shotgun (WGS) entry which is preliminary data.</text>
</comment>
<dbReference type="RefSeq" id="WP_248601777.1">
    <property type="nucleotide sequence ID" value="NZ_JAJIAO010000005.1"/>
</dbReference>
<gene>
    <name evidence="2" type="ORF">LNP07_05150</name>
</gene>
<dbReference type="EMBL" id="JAJIAO010000005">
    <property type="protein sequence ID" value="MCK8624900.1"/>
    <property type="molecule type" value="Genomic_DNA"/>
</dbReference>
<proteinExistence type="predicted"/>
<accession>A0ABT0I2E0</accession>